<dbReference type="GO" id="GO:0005737">
    <property type="term" value="C:cytoplasm"/>
    <property type="evidence" value="ECO:0007669"/>
    <property type="project" value="TreeGrafter"/>
</dbReference>
<dbReference type="InterPro" id="IPR050374">
    <property type="entry name" value="RRT5_SRSF_SR"/>
</dbReference>
<dbReference type="Pfam" id="PF00076">
    <property type="entry name" value="RRM_1"/>
    <property type="match status" value="1"/>
</dbReference>
<dbReference type="PROSITE" id="PS50102">
    <property type="entry name" value="RRM"/>
    <property type="match status" value="1"/>
</dbReference>
<dbReference type="GO" id="GO:0003729">
    <property type="term" value="F:mRNA binding"/>
    <property type="evidence" value="ECO:0007669"/>
    <property type="project" value="TreeGrafter"/>
</dbReference>
<dbReference type="PANTHER" id="PTHR23003">
    <property type="entry name" value="RNA RECOGNITION MOTIF RRM DOMAIN CONTAINING PROTEIN"/>
    <property type="match status" value="1"/>
</dbReference>
<evidence type="ECO:0000256" key="2">
    <source>
        <dbReference type="PROSITE-ProRule" id="PRU00176"/>
    </source>
</evidence>
<reference evidence="5" key="1">
    <citation type="submission" date="2022-02" db="EMBL/GenBank/DDBJ databases">
        <authorList>
            <person name="Giguere J D."/>
        </authorList>
    </citation>
    <scope>NUCLEOTIDE SEQUENCE</scope>
    <source>
        <strain evidence="5">CCAP 1055/1</strain>
    </source>
</reference>
<dbReference type="InterPro" id="IPR012677">
    <property type="entry name" value="Nucleotide-bd_a/b_plait_sf"/>
</dbReference>
<name>A0A8J9S6L8_PHATR</name>
<dbReference type="GO" id="GO:0005634">
    <property type="term" value="C:nucleus"/>
    <property type="evidence" value="ECO:0007669"/>
    <property type="project" value="TreeGrafter"/>
</dbReference>
<organism evidence="5">
    <name type="scientific">Phaeodactylum tricornutum</name>
    <name type="common">Diatom</name>
    <dbReference type="NCBI Taxonomy" id="2850"/>
    <lineage>
        <taxon>Eukaryota</taxon>
        <taxon>Sar</taxon>
        <taxon>Stramenopiles</taxon>
        <taxon>Ochrophyta</taxon>
        <taxon>Bacillariophyta</taxon>
        <taxon>Bacillariophyceae</taxon>
        <taxon>Bacillariophycidae</taxon>
        <taxon>Naviculales</taxon>
        <taxon>Phaeodactylaceae</taxon>
        <taxon>Phaeodactylum</taxon>
    </lineage>
</organism>
<dbReference type="SUPFAM" id="SSF54928">
    <property type="entry name" value="RNA-binding domain, RBD"/>
    <property type="match status" value="1"/>
</dbReference>
<accession>A0A8J9S6L8</accession>
<evidence type="ECO:0000259" key="4">
    <source>
        <dbReference type="PROSITE" id="PS50102"/>
    </source>
</evidence>
<dbReference type="SMART" id="SM00360">
    <property type="entry name" value="RRM"/>
    <property type="match status" value="1"/>
</dbReference>
<dbReference type="EMBL" id="OU594959">
    <property type="protein sequence ID" value="CAG9283239.1"/>
    <property type="molecule type" value="Genomic_DNA"/>
</dbReference>
<sequence length="185" mass="20604">MKRQRIEKDICLEDEPKEKSLSSELQSTSYPQVTSIKPEYRVGATSTKSFESLESRKSDFGENGVSCTTIYVGHLHPKLTQTHIEKMFSKYGEVVRINLLANRGYGFCEMARPEQAAAAMTALHGQSLLGRPLTVRPANDKQSGTVSSLRGSTGPSGRNLSTQQQTRQIDSRIQAIKRKLEESKK</sequence>
<gene>
    <name evidence="5" type="ORF">PTTT1_LOCUS22148</name>
</gene>
<evidence type="ECO:0000256" key="3">
    <source>
        <dbReference type="SAM" id="MobiDB-lite"/>
    </source>
</evidence>
<evidence type="ECO:0000256" key="1">
    <source>
        <dbReference type="ARBA" id="ARBA00022884"/>
    </source>
</evidence>
<dbReference type="Gene3D" id="3.30.70.330">
    <property type="match status" value="1"/>
</dbReference>
<dbReference type="AlphaFoldDB" id="A0A8J9S6L8"/>
<feature type="domain" description="RRM" evidence="4">
    <location>
        <begin position="68"/>
        <end position="140"/>
    </location>
</feature>
<dbReference type="Proteomes" id="UP000836788">
    <property type="component" value="Chromosome 18"/>
</dbReference>
<dbReference type="CDD" id="cd00590">
    <property type="entry name" value="RRM_SF"/>
    <property type="match status" value="1"/>
</dbReference>
<protein>
    <recommendedName>
        <fullName evidence="4">RRM domain-containing protein</fullName>
    </recommendedName>
</protein>
<evidence type="ECO:0000313" key="5">
    <source>
        <dbReference type="EMBL" id="CAG9283239.1"/>
    </source>
</evidence>
<keyword evidence="1 2" id="KW-0694">RNA-binding</keyword>
<feature type="compositionally biased region" description="Polar residues" evidence="3">
    <location>
        <begin position="140"/>
        <end position="168"/>
    </location>
</feature>
<feature type="region of interest" description="Disordered" evidence="3">
    <location>
        <begin position="133"/>
        <end position="169"/>
    </location>
</feature>
<proteinExistence type="predicted"/>
<dbReference type="InterPro" id="IPR035979">
    <property type="entry name" value="RBD_domain_sf"/>
</dbReference>
<dbReference type="InterPro" id="IPR000504">
    <property type="entry name" value="RRM_dom"/>
</dbReference>